<dbReference type="Gene3D" id="3.40.50.360">
    <property type="match status" value="1"/>
</dbReference>
<proteinExistence type="predicted"/>
<dbReference type="InterPro" id="IPR029039">
    <property type="entry name" value="Flavoprotein-like_sf"/>
</dbReference>
<accession>X1T080</accession>
<dbReference type="AlphaFoldDB" id="X1T080"/>
<sequence length="152" mass="17340">MIKKYRDCPLYQIGGKVLRAVLIYSGDDKKLELFAKKIFSAIERKGNELKLIEVARGITDVNLLPYEFIFVGCPVSSMFKGKLPSELTDYIKRCTGLERKKTVAFIIPRLMGNDKTLKNLMSLLESKGSFVIDFKQIRDIDKDSELLASRLK</sequence>
<comment type="caution">
    <text evidence="1">The sequence shown here is derived from an EMBL/GenBank/DDBJ whole genome shotgun (WGS) entry which is preliminary data.</text>
</comment>
<gene>
    <name evidence="1" type="ORF">S12H4_12044</name>
</gene>
<evidence type="ECO:0000313" key="1">
    <source>
        <dbReference type="EMBL" id="GAI80995.1"/>
    </source>
</evidence>
<evidence type="ECO:0008006" key="2">
    <source>
        <dbReference type="Google" id="ProtNLM"/>
    </source>
</evidence>
<organism evidence="1">
    <name type="scientific">marine sediment metagenome</name>
    <dbReference type="NCBI Taxonomy" id="412755"/>
    <lineage>
        <taxon>unclassified sequences</taxon>
        <taxon>metagenomes</taxon>
        <taxon>ecological metagenomes</taxon>
    </lineage>
</organism>
<protein>
    <recommendedName>
        <fullName evidence="2">Flavodoxin-like domain-containing protein</fullName>
    </recommendedName>
</protein>
<dbReference type="SUPFAM" id="SSF52218">
    <property type="entry name" value="Flavoproteins"/>
    <property type="match status" value="1"/>
</dbReference>
<reference evidence="1" key="1">
    <citation type="journal article" date="2014" name="Front. Microbiol.">
        <title>High frequency of phylogenetically diverse reductive dehalogenase-homologous genes in deep subseafloor sedimentary metagenomes.</title>
        <authorList>
            <person name="Kawai M."/>
            <person name="Futagami T."/>
            <person name="Toyoda A."/>
            <person name="Takaki Y."/>
            <person name="Nishi S."/>
            <person name="Hori S."/>
            <person name="Arai W."/>
            <person name="Tsubouchi T."/>
            <person name="Morono Y."/>
            <person name="Uchiyama I."/>
            <person name="Ito T."/>
            <person name="Fujiyama A."/>
            <person name="Inagaki F."/>
            <person name="Takami H."/>
        </authorList>
    </citation>
    <scope>NUCLEOTIDE SEQUENCE</scope>
    <source>
        <strain evidence="1">Expedition CK06-06</strain>
    </source>
</reference>
<name>X1T080_9ZZZZ</name>
<dbReference type="EMBL" id="BARW01005583">
    <property type="protein sequence ID" value="GAI80995.1"/>
    <property type="molecule type" value="Genomic_DNA"/>
</dbReference>